<dbReference type="SUPFAM" id="SSF52540">
    <property type="entry name" value="P-loop containing nucleoside triphosphate hydrolases"/>
    <property type="match status" value="1"/>
</dbReference>
<dbReference type="PROSITE" id="PS50294">
    <property type="entry name" value="WD_REPEATS_REGION"/>
    <property type="match status" value="12"/>
</dbReference>
<feature type="repeat" description="WD" evidence="3">
    <location>
        <begin position="669"/>
        <end position="710"/>
    </location>
</feature>
<dbReference type="InterPro" id="IPR057855">
    <property type="entry name" value="Beta-prop_WDR19_1st"/>
</dbReference>
<keyword evidence="6" id="KW-1185">Reference proteome</keyword>
<evidence type="ECO:0000256" key="2">
    <source>
        <dbReference type="ARBA" id="ARBA00022737"/>
    </source>
</evidence>
<dbReference type="Gene3D" id="3.40.50.300">
    <property type="entry name" value="P-loop containing nucleotide triphosphate hydrolases"/>
    <property type="match status" value="1"/>
</dbReference>
<organism evidence="5 6">
    <name type="scientific">Corynascus novoguineensis</name>
    <dbReference type="NCBI Taxonomy" id="1126955"/>
    <lineage>
        <taxon>Eukaryota</taxon>
        <taxon>Fungi</taxon>
        <taxon>Dikarya</taxon>
        <taxon>Ascomycota</taxon>
        <taxon>Pezizomycotina</taxon>
        <taxon>Sordariomycetes</taxon>
        <taxon>Sordariomycetidae</taxon>
        <taxon>Sordariales</taxon>
        <taxon>Chaetomiaceae</taxon>
        <taxon>Corynascus</taxon>
    </lineage>
</organism>
<feature type="repeat" description="WD" evidence="3">
    <location>
        <begin position="879"/>
        <end position="920"/>
    </location>
</feature>
<dbReference type="InterPro" id="IPR001680">
    <property type="entry name" value="WD40_rpt"/>
</dbReference>
<dbReference type="PROSITE" id="PS00678">
    <property type="entry name" value="WD_REPEATS_1"/>
    <property type="match status" value="1"/>
</dbReference>
<evidence type="ECO:0000313" key="6">
    <source>
        <dbReference type="Proteomes" id="UP001303647"/>
    </source>
</evidence>
<dbReference type="InterPro" id="IPR056884">
    <property type="entry name" value="NPHP3-like_N"/>
</dbReference>
<keyword evidence="2" id="KW-0677">Repeat</keyword>
<feature type="repeat" description="WD" evidence="3">
    <location>
        <begin position="1047"/>
        <end position="1088"/>
    </location>
</feature>
<dbReference type="EMBL" id="MU857615">
    <property type="protein sequence ID" value="KAK4250244.1"/>
    <property type="molecule type" value="Genomic_DNA"/>
</dbReference>
<name>A0AAN7CXJ9_9PEZI</name>
<dbReference type="SMART" id="SM00320">
    <property type="entry name" value="WD40"/>
    <property type="match status" value="12"/>
</dbReference>
<dbReference type="Pfam" id="PF23389">
    <property type="entry name" value="Beta-prop_WDR19_1st"/>
    <property type="match status" value="1"/>
</dbReference>
<dbReference type="PROSITE" id="PS50082">
    <property type="entry name" value="WD_REPEATS_2"/>
    <property type="match status" value="12"/>
</dbReference>
<dbReference type="InterPro" id="IPR007111">
    <property type="entry name" value="NACHT_NTPase"/>
</dbReference>
<feature type="repeat" description="WD" evidence="3">
    <location>
        <begin position="711"/>
        <end position="752"/>
    </location>
</feature>
<evidence type="ECO:0000256" key="1">
    <source>
        <dbReference type="ARBA" id="ARBA00022574"/>
    </source>
</evidence>
<protein>
    <submittedName>
        <fullName evidence="5">NACHT nucleoside triphosphatase</fullName>
    </submittedName>
</protein>
<evidence type="ECO:0000313" key="5">
    <source>
        <dbReference type="EMBL" id="KAK4250244.1"/>
    </source>
</evidence>
<dbReference type="Pfam" id="PF24883">
    <property type="entry name" value="NPHP3_N"/>
    <property type="match status" value="1"/>
</dbReference>
<dbReference type="AlphaFoldDB" id="A0AAN7CXJ9"/>
<accession>A0AAN7CXJ9</accession>
<dbReference type="PANTHER" id="PTHR19846">
    <property type="entry name" value="WD40 REPEAT PROTEIN"/>
    <property type="match status" value="1"/>
</dbReference>
<dbReference type="FunFam" id="3.40.50.300:FF:001638">
    <property type="entry name" value="NACHT and WD40 domain protein"/>
    <property type="match status" value="1"/>
</dbReference>
<feature type="repeat" description="WD" evidence="3">
    <location>
        <begin position="837"/>
        <end position="878"/>
    </location>
</feature>
<dbReference type="InterPro" id="IPR027417">
    <property type="entry name" value="P-loop_NTPase"/>
</dbReference>
<dbReference type="PRINTS" id="PR00320">
    <property type="entry name" value="GPROTEINBRPT"/>
</dbReference>
<dbReference type="Gene3D" id="2.130.10.10">
    <property type="entry name" value="YVTN repeat-like/Quinoprotein amine dehydrogenase"/>
    <property type="match status" value="6"/>
</dbReference>
<feature type="repeat" description="WD" evidence="3">
    <location>
        <begin position="963"/>
        <end position="1004"/>
    </location>
</feature>
<dbReference type="GO" id="GO:0046540">
    <property type="term" value="C:U4/U6 x U5 tri-snRNP complex"/>
    <property type="evidence" value="ECO:0007669"/>
    <property type="project" value="TreeGrafter"/>
</dbReference>
<evidence type="ECO:0000259" key="4">
    <source>
        <dbReference type="PROSITE" id="PS50837"/>
    </source>
</evidence>
<dbReference type="InterPro" id="IPR020472">
    <property type="entry name" value="WD40_PAC1"/>
</dbReference>
<comment type="caution">
    <text evidence="5">The sequence shown here is derived from an EMBL/GenBank/DDBJ whole genome shotgun (WGS) entry which is preliminary data.</text>
</comment>
<feature type="repeat" description="WD" evidence="3">
    <location>
        <begin position="753"/>
        <end position="794"/>
    </location>
</feature>
<dbReference type="GO" id="GO:0017070">
    <property type="term" value="F:U6 snRNA binding"/>
    <property type="evidence" value="ECO:0007669"/>
    <property type="project" value="TreeGrafter"/>
</dbReference>
<keyword evidence="1 3" id="KW-0853">WD repeat</keyword>
<feature type="repeat" description="WD" evidence="3">
    <location>
        <begin position="585"/>
        <end position="626"/>
    </location>
</feature>
<reference evidence="5" key="1">
    <citation type="journal article" date="2023" name="Mol. Phylogenet. Evol.">
        <title>Genome-scale phylogeny and comparative genomics of the fungal order Sordariales.</title>
        <authorList>
            <person name="Hensen N."/>
            <person name="Bonometti L."/>
            <person name="Westerberg I."/>
            <person name="Brannstrom I.O."/>
            <person name="Guillou S."/>
            <person name="Cros-Aarteil S."/>
            <person name="Calhoun S."/>
            <person name="Haridas S."/>
            <person name="Kuo A."/>
            <person name="Mondo S."/>
            <person name="Pangilinan J."/>
            <person name="Riley R."/>
            <person name="LaButti K."/>
            <person name="Andreopoulos B."/>
            <person name="Lipzen A."/>
            <person name="Chen C."/>
            <person name="Yan M."/>
            <person name="Daum C."/>
            <person name="Ng V."/>
            <person name="Clum A."/>
            <person name="Steindorff A."/>
            <person name="Ohm R.A."/>
            <person name="Martin F."/>
            <person name="Silar P."/>
            <person name="Natvig D.O."/>
            <person name="Lalanne C."/>
            <person name="Gautier V."/>
            <person name="Ament-Velasquez S.L."/>
            <person name="Kruys A."/>
            <person name="Hutchinson M.I."/>
            <person name="Powell A.J."/>
            <person name="Barry K."/>
            <person name="Miller A.N."/>
            <person name="Grigoriev I.V."/>
            <person name="Debuchy R."/>
            <person name="Gladieux P."/>
            <person name="Hiltunen Thoren M."/>
            <person name="Johannesson H."/>
        </authorList>
    </citation>
    <scope>NUCLEOTIDE SEQUENCE</scope>
    <source>
        <strain evidence="5">CBS 359.72</strain>
    </source>
</reference>
<feature type="repeat" description="WD" evidence="3">
    <location>
        <begin position="921"/>
        <end position="962"/>
    </location>
</feature>
<proteinExistence type="predicted"/>
<dbReference type="GO" id="GO:0030621">
    <property type="term" value="F:U4 snRNA binding"/>
    <property type="evidence" value="ECO:0007669"/>
    <property type="project" value="TreeGrafter"/>
</dbReference>
<feature type="repeat" description="WD" evidence="3">
    <location>
        <begin position="795"/>
        <end position="836"/>
    </location>
</feature>
<dbReference type="Proteomes" id="UP001303647">
    <property type="component" value="Unassembled WGS sequence"/>
</dbReference>
<dbReference type="PANTHER" id="PTHR19846:SF0">
    <property type="entry name" value="PRE-MRNA PROCESSING FACTOR 4"/>
    <property type="match status" value="1"/>
</dbReference>
<feature type="repeat" description="WD" evidence="3">
    <location>
        <begin position="627"/>
        <end position="668"/>
    </location>
</feature>
<dbReference type="Pfam" id="PF00400">
    <property type="entry name" value="WD40"/>
    <property type="match status" value="8"/>
</dbReference>
<dbReference type="PROSITE" id="PS50837">
    <property type="entry name" value="NACHT"/>
    <property type="match status" value="1"/>
</dbReference>
<dbReference type="GO" id="GO:0000398">
    <property type="term" value="P:mRNA splicing, via spliceosome"/>
    <property type="evidence" value="ECO:0007669"/>
    <property type="project" value="TreeGrafter"/>
</dbReference>
<sequence>MPSALLNKGLQMRDNHGTVHAYFNLPPDYLQNHLQDLRTTDPRQDKKRIEQTKGGLLANSYRWVLKDTNFQRWRDDEQSRLLWIKGEPGKGKTMLLCGLIDELGSTPDSGLLSFFFCQATDANINNATAVLRGLIYLLVDQRPSLITHVQKKYDSAGNPLFRSVNAWVALSEIFSDILNDPSLPPTRLVIDALDECIEGLNQLLQLVVQTSSEYSGVKWIVSSRNWPSIEKYLDSAPRKVRLSLELNEKSVSTAVTIYVRFKVEELAKRNWYSNDTRDAVERYLSTNAHGTFLWVALVCQELADISEWAVEEALTAFPPGLDALYRRMMEQIYRSRHAELLRKLLAIISVVYQPVTLDELPVLVDIPDRASGSPKALTEIIGSCGSFLTLRGRTVFFVHQSARDFMLRGAHDNLLPSRIEDVHYNIFLRSLQAMRKTLRRNIYDLGGPGFSIDKVTPPNPDPLAMVRYSCVYWVNHLCDCERENTSKDLQNGGLIDTFLREKYLHWLEAEGQETSLLTDLVRDICRFSLYHMSAIETSPLQVYTSAVIFSPARSITRNQFENKEFQWIIRKPIMADNWSACLLTLESHSDWVSSVAWSHDAARLASASYDRKVKIWDPATGQCISTLEGHSSSVRSVAWSHDAAWLASASNDRTVKIWESATSQCVSTLEGHDSSVLSVTWSHDAARLASASDDKTVKIWDPATSQCVSTLEGHSSSVRSVAWSHDATRLASASCDRKVKIWNSATSQCVSTLEGHSNWVSSVAWSHDAARLVSGSYDGTVKIWNPENGQCMSTLEGHSSLVRSVTLSHDAAWLASASNDETVKVWDPNTGQCVSTLEGHSNWVSSVAWSHDASQLVSASEDGTVKIWNPAISQYVSTVKDHSSPVRSVAWSHDAAWLASASFDGTVKIWDPATGQCVSTLNGHSSSVDSVTWSHDAARLASASDDRTVKIWDPATSQCVFTLKGHHDRVRSVAWSYDATRLASASDDETAKIWDLATGQCVSTLSGHSDCVSSVAWSHDAAWLASASFDGTVKIWDPATGQCVSTLNGHSSSVDSVAWSHDAAWLASASDDKTIKIWNPATGQCISTLMFGHSIKEVQFHESNLKYLHTERGTFDVANSTLDPASGQPLSPKPVGYGLSSNNTWITYQGEKLLWLPPEYRPLSSAISGTTMSIGCSSGRVLMFKFPERIRL</sequence>
<gene>
    <name evidence="5" type="ORF">C7999DRAFT_29281</name>
</gene>
<dbReference type="SUPFAM" id="SSF50978">
    <property type="entry name" value="WD40 repeat-like"/>
    <property type="match status" value="2"/>
</dbReference>
<feature type="domain" description="NACHT" evidence="4">
    <location>
        <begin position="80"/>
        <end position="304"/>
    </location>
</feature>
<dbReference type="InterPro" id="IPR015943">
    <property type="entry name" value="WD40/YVTN_repeat-like_dom_sf"/>
</dbReference>
<feature type="repeat" description="WD" evidence="3">
    <location>
        <begin position="1005"/>
        <end position="1046"/>
    </location>
</feature>
<evidence type="ECO:0000256" key="3">
    <source>
        <dbReference type="PROSITE-ProRule" id="PRU00221"/>
    </source>
</evidence>
<reference evidence="5" key="2">
    <citation type="submission" date="2023-05" db="EMBL/GenBank/DDBJ databases">
        <authorList>
            <consortium name="Lawrence Berkeley National Laboratory"/>
            <person name="Steindorff A."/>
            <person name="Hensen N."/>
            <person name="Bonometti L."/>
            <person name="Westerberg I."/>
            <person name="Brannstrom I.O."/>
            <person name="Guillou S."/>
            <person name="Cros-Aarteil S."/>
            <person name="Calhoun S."/>
            <person name="Haridas S."/>
            <person name="Kuo A."/>
            <person name="Mondo S."/>
            <person name="Pangilinan J."/>
            <person name="Riley R."/>
            <person name="Labutti K."/>
            <person name="Andreopoulos B."/>
            <person name="Lipzen A."/>
            <person name="Chen C."/>
            <person name="Yanf M."/>
            <person name="Daum C."/>
            <person name="Ng V."/>
            <person name="Clum A."/>
            <person name="Ohm R."/>
            <person name="Martin F."/>
            <person name="Silar P."/>
            <person name="Natvig D."/>
            <person name="Lalanne C."/>
            <person name="Gautier V."/>
            <person name="Ament-Velasquez S.L."/>
            <person name="Kruys A."/>
            <person name="Hutchinson M.I."/>
            <person name="Powell A.J."/>
            <person name="Barry K."/>
            <person name="Miller A.N."/>
            <person name="Grigoriev I.V."/>
            <person name="Debuchy R."/>
            <person name="Gladieux P."/>
            <person name="Thoren M.H."/>
            <person name="Johannesson H."/>
        </authorList>
    </citation>
    <scope>NUCLEOTIDE SEQUENCE</scope>
    <source>
        <strain evidence="5">CBS 359.72</strain>
    </source>
</reference>
<dbReference type="InterPro" id="IPR019775">
    <property type="entry name" value="WD40_repeat_CS"/>
</dbReference>
<dbReference type="InterPro" id="IPR036322">
    <property type="entry name" value="WD40_repeat_dom_sf"/>
</dbReference>
<dbReference type="CDD" id="cd00200">
    <property type="entry name" value="WD40"/>
    <property type="match status" value="2"/>
</dbReference>